<dbReference type="InterPro" id="IPR056693">
    <property type="entry name" value="DUF7791"/>
</dbReference>
<accession>A0A8H4LPL7</accession>
<gene>
    <name evidence="5" type="ORF">FALBO_1110</name>
</gene>
<evidence type="ECO:0000259" key="3">
    <source>
        <dbReference type="Pfam" id="PF24883"/>
    </source>
</evidence>
<feature type="domain" description="Nephrocystin 3-like N-terminal" evidence="3">
    <location>
        <begin position="230"/>
        <end position="391"/>
    </location>
</feature>
<organism evidence="5 6">
    <name type="scientific">Fusarium albosuccineum</name>
    <dbReference type="NCBI Taxonomy" id="1237068"/>
    <lineage>
        <taxon>Eukaryota</taxon>
        <taxon>Fungi</taxon>
        <taxon>Dikarya</taxon>
        <taxon>Ascomycota</taxon>
        <taxon>Pezizomycotina</taxon>
        <taxon>Sordariomycetes</taxon>
        <taxon>Hypocreomycetidae</taxon>
        <taxon>Hypocreales</taxon>
        <taxon>Nectriaceae</taxon>
        <taxon>Fusarium</taxon>
        <taxon>Fusarium decemcellulare species complex</taxon>
    </lineage>
</organism>
<evidence type="ECO:0000256" key="1">
    <source>
        <dbReference type="ARBA" id="ARBA00022737"/>
    </source>
</evidence>
<keyword evidence="1" id="KW-0677">Repeat</keyword>
<dbReference type="Pfam" id="PF24883">
    <property type="entry name" value="NPHP3_N"/>
    <property type="match status" value="1"/>
</dbReference>
<name>A0A8H4LPL7_9HYPO</name>
<comment type="caution">
    <text evidence="5">The sequence shown here is derived from an EMBL/GenBank/DDBJ whole genome shotgun (WGS) entry which is preliminary data.</text>
</comment>
<keyword evidence="6" id="KW-1185">Reference proteome</keyword>
<dbReference type="OrthoDB" id="5086500at2759"/>
<proteinExistence type="predicted"/>
<dbReference type="InterPro" id="IPR027417">
    <property type="entry name" value="P-loop_NTPase"/>
</dbReference>
<dbReference type="InterPro" id="IPR056884">
    <property type="entry name" value="NPHP3-like_N"/>
</dbReference>
<sequence>MATGLEALGAASAVLQVISFAGSVISLCYKIYDGQLTPENKLEEYASQMIDATERVRDRSQQVPSGTTDEKKLLEIAQKCFDASKSLQTETQLITRRYQKGKLFRAAYSAIASGHSKIEDLVIREAKGTRDATSIHVTSELHALGARAVSDNQRERLLKSLKAYEMNKRYHDVMDSEEASFERVFVSYERVCRKDPEHRAWQKMKKALDIEPDWLVSKKTVDEIDRLWDGFSSWLQSNDDIFWIRGKPGSGKSTLFKFIVNNDNTKRLLDSWSPNITILSHFFWKIGSEPQNSIKGLLCSLMYGVLCEDNSAVDQVLDRFPSSSSKDSYHDWSVRELEDILFSVLSTRTYSTCIFIDGLDEISDRDGFSKLMRFVEKLKSRKNVKVCVSSRPETQLVNRLQSIGAKSLRLEDLTRPEMALNVHNQLKQFEENRQISTSFLETCTFTLLEKAHGVFLWLFLAMKSLINGIENCDDEKTLLNRLEELPRELEALYESMWARLNTNSPIYRETAGRYFRYAIADKKHISMWKAGNRDTDFVVVGLSLAQLALLEELKKRELFPPRTNDMSLAGLNSSCETTANNVHTRCAGMLQMKPYFSHYALHGEAKRVSEKLQLLIQTVEFIHRTAHDFLTDTEAGQRILNYKHDESAATDTDVKLFKGLIWLAIVFAREFDLVMNAFDILEVYIELMDISVDQDIILGCLPIIESLLKEGVLGDSRPAWYPRMPFLTLLATKSPLFDDFIMSSLEQADSSSVATNILRDIVVTDELSGLVENYRPPTILIMKIMTLGANPHDIGMSLTHVANDLWSFAQTFTQKITAFELFLRGAICQLSSDDLGDLPTFVLIIDAMARTCPDWHRKTLIMPRGQLNSSGKMLRPFGWEDSRLMKDSFLPWGACEVDLQFLLTLFLAAADFRKVPTHDSKLHELANSFTEPHARLRHIIGPLLYGEDDFCYRVLARQPFQGLIHYIFGPMNGHRVTSDEFHSFVDALDNSHSLHSSAVSIGDSISGIYEKVSYEAELDALAGEGLGLCRLSDLGIYPPAVDDSDTGSQSEGSVESFSD</sequence>
<reference evidence="5 6" key="1">
    <citation type="submission" date="2020-01" db="EMBL/GenBank/DDBJ databases">
        <title>Identification and distribution of gene clusters putatively required for synthesis of sphingolipid metabolism inhibitors in phylogenetically diverse species of the filamentous fungus Fusarium.</title>
        <authorList>
            <person name="Kim H.-S."/>
            <person name="Busman M."/>
            <person name="Brown D.W."/>
            <person name="Divon H."/>
            <person name="Uhlig S."/>
            <person name="Proctor R.H."/>
        </authorList>
    </citation>
    <scope>NUCLEOTIDE SEQUENCE [LARGE SCALE GENOMIC DNA]</scope>
    <source>
        <strain evidence="5 6">NRRL 20459</strain>
    </source>
</reference>
<evidence type="ECO:0000313" key="6">
    <source>
        <dbReference type="Proteomes" id="UP000554235"/>
    </source>
</evidence>
<evidence type="ECO:0000313" key="5">
    <source>
        <dbReference type="EMBL" id="KAF4471979.1"/>
    </source>
</evidence>
<feature type="compositionally biased region" description="Polar residues" evidence="2">
    <location>
        <begin position="1046"/>
        <end position="1059"/>
    </location>
</feature>
<feature type="domain" description="DUF7791" evidence="4">
    <location>
        <begin position="504"/>
        <end position="646"/>
    </location>
</feature>
<dbReference type="SUPFAM" id="SSF52540">
    <property type="entry name" value="P-loop containing nucleoside triphosphate hydrolases"/>
    <property type="match status" value="1"/>
</dbReference>
<dbReference type="EMBL" id="JAADYS010000140">
    <property type="protein sequence ID" value="KAF4471979.1"/>
    <property type="molecule type" value="Genomic_DNA"/>
</dbReference>
<dbReference type="PANTHER" id="PTHR10039">
    <property type="entry name" value="AMELOGENIN"/>
    <property type="match status" value="1"/>
</dbReference>
<feature type="region of interest" description="Disordered" evidence="2">
    <location>
        <begin position="1040"/>
        <end position="1059"/>
    </location>
</feature>
<evidence type="ECO:0000259" key="4">
    <source>
        <dbReference type="Pfam" id="PF25053"/>
    </source>
</evidence>
<dbReference type="Gene3D" id="3.40.50.300">
    <property type="entry name" value="P-loop containing nucleotide triphosphate hydrolases"/>
    <property type="match status" value="1"/>
</dbReference>
<protein>
    <submittedName>
        <fullName evidence="5">Small s</fullName>
    </submittedName>
</protein>
<dbReference type="Pfam" id="PF25053">
    <property type="entry name" value="DUF7791"/>
    <property type="match status" value="1"/>
</dbReference>
<dbReference type="Proteomes" id="UP000554235">
    <property type="component" value="Unassembled WGS sequence"/>
</dbReference>
<dbReference type="AlphaFoldDB" id="A0A8H4LPL7"/>
<evidence type="ECO:0000256" key="2">
    <source>
        <dbReference type="SAM" id="MobiDB-lite"/>
    </source>
</evidence>
<dbReference type="PANTHER" id="PTHR10039:SF5">
    <property type="entry name" value="NACHT DOMAIN-CONTAINING PROTEIN"/>
    <property type="match status" value="1"/>
</dbReference>